<dbReference type="EMBL" id="CYGV01001955">
    <property type="protein sequence ID" value="CUA78195.1"/>
    <property type="molecule type" value="Genomic_DNA"/>
</dbReference>
<feature type="compositionally biased region" description="Polar residues" evidence="1">
    <location>
        <begin position="656"/>
        <end position="666"/>
    </location>
</feature>
<sequence length="666" mass="71353">MLHEFGLRFTLLMLVSLCQGVLSLLSVANITIANLPGSSITLPILIVATNAPMSIALLVIIVLDYMKRSPLSVLNEVVLLGGAGLIDLISAVTILFFSMGNAICQAQSSLTFWNACGAHFAVIALLWTATFLLILYAACLTYAAKRYSRLHPLDQDSVWKKKLKQVHWGRASYSPKNPPGRRLRKQGPLDIESLRRVVADNDSQTLSRQMGHVSLLPPPATPSRSIGHTPRLDSPVGFAERMGYFRRDAPGEYVPSTPTLRRGPPRGDVHPATPERVERGTIFRMQTPAITDTRRPSFPDLPNPFPPTHTFHGAIPPAQGTVDLMAHSSSSHSSAASSGSGPGFAGLGAGPELQKEPLRISPPVLLGSPRIRGDNSLNARSTQAPRNSVYLGGQQKPFHISAPLAPGGAHSPSIPRRSLQPVRPLNLPASPRSGQQAGAQNGIGYPRKYSLPQSSLATTVASMPAYRPTSLLPPPTQPRTGSATTPTTLTRPAFLQSTLPTLPPAALSPSTKQRVSNSAYPLPLPPLSTYPIKSVAASARPSTQENLKPDSLSIEESAQSMRDRPLSMVSTVSCYSTSSASHGPPPIREYILSLTSPTQTENVVTDESPQRPDSALSRRPSKSKKAPTVARSTSRHGPTSQTLWGGTGNGPARRSLASQFQRPQVQ</sequence>
<dbReference type="AlphaFoldDB" id="A0A0K6GI57"/>
<feature type="transmembrane region" description="Helical" evidence="2">
    <location>
        <begin position="77"/>
        <end position="98"/>
    </location>
</feature>
<feature type="region of interest" description="Disordered" evidence="1">
    <location>
        <begin position="325"/>
        <end position="446"/>
    </location>
</feature>
<feature type="region of interest" description="Disordered" evidence="1">
    <location>
        <begin position="249"/>
        <end position="273"/>
    </location>
</feature>
<evidence type="ECO:0000313" key="4">
    <source>
        <dbReference type="Proteomes" id="UP000044841"/>
    </source>
</evidence>
<reference evidence="3 4" key="1">
    <citation type="submission" date="2015-07" db="EMBL/GenBank/DDBJ databases">
        <authorList>
            <person name="Noorani M."/>
        </authorList>
    </citation>
    <scope>NUCLEOTIDE SEQUENCE [LARGE SCALE GENOMIC DNA]</scope>
    <source>
        <strain evidence="3">BBA 69670</strain>
    </source>
</reference>
<feature type="transmembrane region" description="Helical" evidence="2">
    <location>
        <begin position="12"/>
        <end position="32"/>
    </location>
</feature>
<dbReference type="Proteomes" id="UP000044841">
    <property type="component" value="Unassembled WGS sequence"/>
</dbReference>
<feature type="compositionally biased region" description="Low complexity" evidence="1">
    <location>
        <begin position="326"/>
        <end position="339"/>
    </location>
</feature>
<feature type="region of interest" description="Disordered" evidence="1">
    <location>
        <begin position="598"/>
        <end position="666"/>
    </location>
</feature>
<keyword evidence="4" id="KW-1185">Reference proteome</keyword>
<organism evidence="3 4">
    <name type="scientific">Rhizoctonia solani</name>
    <dbReference type="NCBI Taxonomy" id="456999"/>
    <lineage>
        <taxon>Eukaryota</taxon>
        <taxon>Fungi</taxon>
        <taxon>Dikarya</taxon>
        <taxon>Basidiomycota</taxon>
        <taxon>Agaricomycotina</taxon>
        <taxon>Agaricomycetes</taxon>
        <taxon>Cantharellales</taxon>
        <taxon>Ceratobasidiaceae</taxon>
        <taxon>Rhizoctonia</taxon>
    </lineage>
</organism>
<evidence type="ECO:0000313" key="3">
    <source>
        <dbReference type="EMBL" id="CUA78195.1"/>
    </source>
</evidence>
<accession>A0A0K6GI57</accession>
<feature type="compositionally biased region" description="Polar residues" evidence="1">
    <location>
        <begin position="630"/>
        <end position="644"/>
    </location>
</feature>
<feature type="compositionally biased region" description="Gly residues" evidence="1">
    <location>
        <begin position="340"/>
        <end position="349"/>
    </location>
</feature>
<keyword evidence="2" id="KW-1133">Transmembrane helix</keyword>
<feature type="compositionally biased region" description="Polar residues" evidence="1">
    <location>
        <begin position="598"/>
        <end position="607"/>
    </location>
</feature>
<evidence type="ECO:0000256" key="1">
    <source>
        <dbReference type="SAM" id="MobiDB-lite"/>
    </source>
</evidence>
<name>A0A0K6GI57_9AGAM</name>
<feature type="transmembrane region" description="Helical" evidence="2">
    <location>
        <begin position="44"/>
        <end position="65"/>
    </location>
</feature>
<protein>
    <submittedName>
        <fullName evidence="3">Uncharacterized protein</fullName>
    </submittedName>
</protein>
<feature type="compositionally biased region" description="Polar residues" evidence="1">
    <location>
        <begin position="375"/>
        <end position="386"/>
    </location>
</feature>
<feature type="transmembrane region" description="Helical" evidence="2">
    <location>
        <begin position="118"/>
        <end position="143"/>
    </location>
</feature>
<keyword evidence="2" id="KW-0472">Membrane</keyword>
<gene>
    <name evidence="3" type="ORF">RSOLAG22IIIB_02813</name>
</gene>
<keyword evidence="2" id="KW-0812">Transmembrane</keyword>
<proteinExistence type="predicted"/>
<evidence type="ECO:0000256" key="2">
    <source>
        <dbReference type="SAM" id="Phobius"/>
    </source>
</evidence>